<name>A0A382V888_9ZZZZ</name>
<gene>
    <name evidence="2" type="ORF">METZ01_LOCUS395566</name>
</gene>
<proteinExistence type="predicted"/>
<dbReference type="SUPFAM" id="SSF54909">
    <property type="entry name" value="Dimeric alpha+beta barrel"/>
    <property type="match status" value="1"/>
</dbReference>
<dbReference type="InterPro" id="IPR011008">
    <property type="entry name" value="Dimeric_a/b-barrel"/>
</dbReference>
<dbReference type="Gene3D" id="3.30.70.100">
    <property type="match status" value="1"/>
</dbReference>
<dbReference type="AlphaFoldDB" id="A0A382V888"/>
<dbReference type="EMBL" id="UINC01149939">
    <property type="protein sequence ID" value="SVD42712.1"/>
    <property type="molecule type" value="Genomic_DNA"/>
</dbReference>
<evidence type="ECO:0000313" key="2">
    <source>
        <dbReference type="EMBL" id="SVD42712.1"/>
    </source>
</evidence>
<organism evidence="2">
    <name type="scientific">marine metagenome</name>
    <dbReference type="NCBI Taxonomy" id="408172"/>
    <lineage>
        <taxon>unclassified sequences</taxon>
        <taxon>metagenomes</taxon>
        <taxon>ecological metagenomes</taxon>
    </lineage>
</organism>
<reference evidence="2" key="1">
    <citation type="submission" date="2018-05" db="EMBL/GenBank/DDBJ databases">
        <authorList>
            <person name="Lanie J.A."/>
            <person name="Ng W.-L."/>
            <person name="Kazmierczak K.M."/>
            <person name="Andrzejewski T.M."/>
            <person name="Davidsen T.M."/>
            <person name="Wayne K.J."/>
            <person name="Tettelin H."/>
            <person name="Glass J.I."/>
            <person name="Rusch D."/>
            <person name="Podicherti R."/>
            <person name="Tsui H.-C.T."/>
            <person name="Winkler M.E."/>
        </authorList>
    </citation>
    <scope>NUCLEOTIDE SEQUENCE</scope>
</reference>
<dbReference type="PANTHER" id="PTHR33336:SF15">
    <property type="entry name" value="ABM DOMAIN-CONTAINING PROTEIN"/>
    <property type="match status" value="1"/>
</dbReference>
<accession>A0A382V888</accession>
<dbReference type="PANTHER" id="PTHR33336">
    <property type="entry name" value="QUINOL MONOOXYGENASE YGIN-RELATED"/>
    <property type="match status" value="1"/>
</dbReference>
<dbReference type="GO" id="GO:0003824">
    <property type="term" value="F:catalytic activity"/>
    <property type="evidence" value="ECO:0007669"/>
    <property type="project" value="TreeGrafter"/>
</dbReference>
<evidence type="ECO:0000259" key="1">
    <source>
        <dbReference type="PROSITE" id="PS51725"/>
    </source>
</evidence>
<sequence>MNMSIGVIAKLTIKEGCNQAFEEKFAQLAASVRANEPGNNFYSLHKSRTDNLSYVVLEEYVDEAALAAHGKSDYFRTLGAELGPNMAGAPDVEYFDGI</sequence>
<dbReference type="Pfam" id="PF03992">
    <property type="entry name" value="ABM"/>
    <property type="match status" value="1"/>
</dbReference>
<dbReference type="InterPro" id="IPR007138">
    <property type="entry name" value="ABM_dom"/>
</dbReference>
<dbReference type="InterPro" id="IPR050744">
    <property type="entry name" value="AI-2_Isomerase_LsrG"/>
</dbReference>
<feature type="domain" description="ABM" evidence="1">
    <location>
        <begin position="5"/>
        <end position="95"/>
    </location>
</feature>
<protein>
    <recommendedName>
        <fullName evidence="1">ABM domain-containing protein</fullName>
    </recommendedName>
</protein>
<dbReference type="PROSITE" id="PS51725">
    <property type="entry name" value="ABM"/>
    <property type="match status" value="1"/>
</dbReference>